<accession>A0ABT2L2F7</accession>
<organism evidence="1 2">
    <name type="scientific">Exiguobacterium alkaliphilum</name>
    <dbReference type="NCBI Taxonomy" id="1428684"/>
    <lineage>
        <taxon>Bacteria</taxon>
        <taxon>Bacillati</taxon>
        <taxon>Bacillota</taxon>
        <taxon>Bacilli</taxon>
        <taxon>Bacillales</taxon>
        <taxon>Bacillales Family XII. Incertae Sedis</taxon>
        <taxon>Exiguobacterium</taxon>
    </lineage>
</organism>
<dbReference type="EMBL" id="JANIEK010000054">
    <property type="protein sequence ID" value="MCT4796210.1"/>
    <property type="molecule type" value="Genomic_DNA"/>
</dbReference>
<dbReference type="NCBIfam" id="TIGR04267">
    <property type="entry name" value="mod_HExxH"/>
    <property type="match status" value="1"/>
</dbReference>
<comment type="caution">
    <text evidence="1">The sequence shown here is derived from an EMBL/GenBank/DDBJ whole genome shotgun (WGS) entry which is preliminary data.</text>
</comment>
<dbReference type="InterPro" id="IPR026337">
    <property type="entry name" value="AKG_HExxH"/>
</dbReference>
<protein>
    <submittedName>
        <fullName evidence="1">HEXXH motif-containing putative peptide modification protein</fullName>
    </submittedName>
</protein>
<sequence length="292" mass="34304">MTENFNLPYLNNSHIKQNINELYDFTKEEYGTNLEEDASLKEKYFEAINNLQSVQVPYSKEEIIISFEDKYLQNSLLDLKMIDQEDLINNKHIFNSEEQEETRNRIKKALQLIKSLHRDLYELIEIIVGSFLILRKENFGGGSVSNILGMIWLNPQNDWNIIDCAEAIYHEFIHQSIFLDDMVNSIFPDANACDQEEALVTSTILKRKRPLDRSFHAAGVSLGVMHLYYLLHDKEKSYQHYDDFKQTIEELNDKTQFLDDHGIYTLQEFNKYIVKPDYEVITKLLKSKDDVA</sequence>
<keyword evidence="2" id="KW-1185">Reference proteome</keyword>
<reference evidence="1 2" key="1">
    <citation type="submission" date="2022-07" db="EMBL/GenBank/DDBJ databases">
        <title>Genomic and pangenome structural analysis of the polyextremophile Exiguobacterium.</title>
        <authorList>
            <person name="Shen L."/>
        </authorList>
    </citation>
    <scope>NUCLEOTIDE SEQUENCE [LARGE SCALE GENOMIC DNA]</scope>
    <source>
        <strain evidence="1 2">12_1</strain>
    </source>
</reference>
<evidence type="ECO:0000313" key="1">
    <source>
        <dbReference type="EMBL" id="MCT4796210.1"/>
    </source>
</evidence>
<proteinExistence type="predicted"/>
<dbReference type="Proteomes" id="UP001206821">
    <property type="component" value="Unassembled WGS sequence"/>
</dbReference>
<dbReference type="RefSeq" id="WP_226956368.1">
    <property type="nucleotide sequence ID" value="NZ_JANIEK010000054.1"/>
</dbReference>
<name>A0ABT2L2F7_9BACL</name>
<gene>
    <name evidence="1" type="ORF">NQG31_11685</name>
</gene>
<evidence type="ECO:0000313" key="2">
    <source>
        <dbReference type="Proteomes" id="UP001206821"/>
    </source>
</evidence>